<dbReference type="FunFam" id="3.40.50.300:FF:000151">
    <property type="entry name" value="Lipopolysaccharide ABC transporter ATP-binding protein"/>
    <property type="match status" value="1"/>
</dbReference>
<keyword evidence="6" id="KW-1185">Reference proteome</keyword>
<dbReference type="EMBL" id="JAAGRR010000015">
    <property type="protein sequence ID" value="NDY41728.1"/>
    <property type="molecule type" value="Genomic_DNA"/>
</dbReference>
<comment type="caution">
    <text evidence="5">The sequence shown here is derived from an EMBL/GenBank/DDBJ whole genome shotgun (WGS) entry which is preliminary data.</text>
</comment>
<organism evidence="5 6">
    <name type="scientific">Dissulfurirhabdus thermomarina</name>
    <dbReference type="NCBI Taxonomy" id="1765737"/>
    <lineage>
        <taxon>Bacteria</taxon>
        <taxon>Deltaproteobacteria</taxon>
        <taxon>Dissulfurirhabdaceae</taxon>
        <taxon>Dissulfurirhabdus</taxon>
    </lineage>
</organism>
<keyword evidence="2" id="KW-0547">Nucleotide-binding</keyword>
<dbReference type="Gene3D" id="3.40.50.300">
    <property type="entry name" value="P-loop containing nucleotide triphosphate hydrolases"/>
    <property type="match status" value="1"/>
</dbReference>
<evidence type="ECO:0000256" key="2">
    <source>
        <dbReference type="ARBA" id="ARBA00022741"/>
    </source>
</evidence>
<dbReference type="InterPro" id="IPR003593">
    <property type="entry name" value="AAA+_ATPase"/>
</dbReference>
<dbReference type="RefSeq" id="WP_163297884.1">
    <property type="nucleotide sequence ID" value="NZ_JAAGRR010000015.1"/>
</dbReference>
<dbReference type="SMART" id="SM00382">
    <property type="entry name" value="AAA"/>
    <property type="match status" value="1"/>
</dbReference>
<proteinExistence type="predicted"/>
<dbReference type="SUPFAM" id="SSF52540">
    <property type="entry name" value="P-loop containing nucleoside triphosphate hydrolases"/>
    <property type="match status" value="1"/>
</dbReference>
<dbReference type="Pfam" id="PF00005">
    <property type="entry name" value="ABC_tran"/>
    <property type="match status" value="1"/>
</dbReference>
<dbReference type="GO" id="GO:0016887">
    <property type="term" value="F:ATP hydrolysis activity"/>
    <property type="evidence" value="ECO:0007669"/>
    <property type="project" value="InterPro"/>
</dbReference>
<dbReference type="InterPro" id="IPR030921">
    <property type="entry name" value="LPS_export_LptB"/>
</dbReference>
<evidence type="ECO:0000259" key="4">
    <source>
        <dbReference type="PROSITE" id="PS50893"/>
    </source>
</evidence>
<dbReference type="InterPro" id="IPR051120">
    <property type="entry name" value="ABC_AA/LPS_Transport"/>
</dbReference>
<protein>
    <submittedName>
        <fullName evidence="5">LPS export ABC transporter ATP-binding protein</fullName>
    </submittedName>
</protein>
<dbReference type="GO" id="GO:0005524">
    <property type="term" value="F:ATP binding"/>
    <property type="evidence" value="ECO:0007669"/>
    <property type="project" value="UniProtKB-KW"/>
</dbReference>
<evidence type="ECO:0000313" key="6">
    <source>
        <dbReference type="Proteomes" id="UP000469346"/>
    </source>
</evidence>
<dbReference type="PROSITE" id="PS00211">
    <property type="entry name" value="ABC_TRANSPORTER_1"/>
    <property type="match status" value="1"/>
</dbReference>
<dbReference type="InterPro" id="IPR003439">
    <property type="entry name" value="ABC_transporter-like_ATP-bd"/>
</dbReference>
<feature type="domain" description="ABC transporter" evidence="4">
    <location>
        <begin position="4"/>
        <end position="236"/>
    </location>
</feature>
<gene>
    <name evidence="5" type="primary">lptB</name>
    <name evidence="5" type="ORF">G3N55_02525</name>
</gene>
<name>A0A6N9TKY6_DISTH</name>
<dbReference type="PANTHER" id="PTHR45772:SF10">
    <property type="entry name" value="LIPOPOLYSACCHARIDE EXPORT SYSTEM ATP-BINDING PROTEIN LPTB"/>
    <property type="match status" value="1"/>
</dbReference>
<dbReference type="GO" id="GO:0055085">
    <property type="term" value="P:transmembrane transport"/>
    <property type="evidence" value="ECO:0007669"/>
    <property type="project" value="InterPro"/>
</dbReference>
<dbReference type="CDD" id="cd03218">
    <property type="entry name" value="ABC_YhbG"/>
    <property type="match status" value="1"/>
</dbReference>
<accession>A0A6N9TKY6</accession>
<dbReference type="Proteomes" id="UP000469346">
    <property type="component" value="Unassembled WGS sequence"/>
</dbReference>
<dbReference type="InterPro" id="IPR017871">
    <property type="entry name" value="ABC_transporter-like_CS"/>
</dbReference>
<sequence length="240" mass="26369">MARLEARGLVKTYKSRRVVDHVDIDVADHAIVGLLGPNGAGKTTSFYMIAGLVRPDGGQVLLDGQDVTDLPMHLRARRGITYLPQEASVFRRLTVAENIRLVFESRDVPRREAENRTRELLDDMGLYRLADNKAHSLSGGERRRVEVLRALATDPSFILLDEPFAGVDPLAVADLQEVIRGLKARGLGVLISDHNVRETLTVCDRAYIVSAGAIIEEGPPAHIAASPVARQIYLGEDFTL</sequence>
<dbReference type="InterPro" id="IPR027417">
    <property type="entry name" value="P-loop_NTPase"/>
</dbReference>
<evidence type="ECO:0000313" key="5">
    <source>
        <dbReference type="EMBL" id="NDY41728.1"/>
    </source>
</evidence>
<dbReference type="NCBIfam" id="TIGR04406">
    <property type="entry name" value="LPS_export_lptB"/>
    <property type="match status" value="1"/>
</dbReference>
<dbReference type="PROSITE" id="PS50893">
    <property type="entry name" value="ABC_TRANSPORTER_2"/>
    <property type="match status" value="1"/>
</dbReference>
<keyword evidence="1" id="KW-0813">Transport</keyword>
<dbReference type="GO" id="GO:0043190">
    <property type="term" value="C:ATP-binding cassette (ABC) transporter complex"/>
    <property type="evidence" value="ECO:0007669"/>
    <property type="project" value="InterPro"/>
</dbReference>
<keyword evidence="3 5" id="KW-0067">ATP-binding</keyword>
<evidence type="ECO:0000256" key="1">
    <source>
        <dbReference type="ARBA" id="ARBA00022448"/>
    </source>
</evidence>
<dbReference type="AlphaFoldDB" id="A0A6N9TKY6"/>
<reference evidence="5 6" key="1">
    <citation type="submission" date="2020-02" db="EMBL/GenBank/DDBJ databases">
        <title>Comparative genomics of sulfur disproportionating microorganisms.</title>
        <authorList>
            <person name="Ward L.M."/>
            <person name="Bertran E."/>
            <person name="Johnston D.T."/>
        </authorList>
    </citation>
    <scope>NUCLEOTIDE SEQUENCE [LARGE SCALE GENOMIC DNA]</scope>
    <source>
        <strain evidence="5 6">DSM 100025</strain>
    </source>
</reference>
<dbReference type="PANTHER" id="PTHR45772">
    <property type="entry name" value="CONSERVED COMPONENT OF ABC TRANSPORTER FOR NATURAL AMINO ACIDS-RELATED"/>
    <property type="match status" value="1"/>
</dbReference>
<evidence type="ECO:0000256" key="3">
    <source>
        <dbReference type="ARBA" id="ARBA00022840"/>
    </source>
</evidence>